<dbReference type="OrthoDB" id="4131546at2"/>
<dbReference type="EMBL" id="PVNG01000025">
    <property type="protein sequence ID" value="PRX55854.1"/>
    <property type="molecule type" value="Genomic_DNA"/>
</dbReference>
<dbReference type="AlphaFoldDB" id="A0A2T0ME74"/>
<dbReference type="SUPFAM" id="SSF53850">
    <property type="entry name" value="Periplasmic binding protein-like II"/>
    <property type="match status" value="1"/>
</dbReference>
<evidence type="ECO:0000256" key="4">
    <source>
        <dbReference type="ARBA" id="ARBA00023163"/>
    </source>
</evidence>
<keyword evidence="2" id="KW-0805">Transcription regulation</keyword>
<dbReference type="Gene3D" id="3.40.190.10">
    <property type="entry name" value="Periplasmic binding protein-like II"/>
    <property type="match status" value="2"/>
</dbReference>
<keyword evidence="7" id="KW-1185">Reference proteome</keyword>
<organism evidence="6 7">
    <name type="scientific">Nonomuraea fuscirosea</name>
    <dbReference type="NCBI Taxonomy" id="1291556"/>
    <lineage>
        <taxon>Bacteria</taxon>
        <taxon>Bacillati</taxon>
        <taxon>Actinomycetota</taxon>
        <taxon>Actinomycetes</taxon>
        <taxon>Streptosporangiales</taxon>
        <taxon>Streptosporangiaceae</taxon>
        <taxon>Nonomuraea</taxon>
    </lineage>
</organism>
<evidence type="ECO:0000256" key="2">
    <source>
        <dbReference type="ARBA" id="ARBA00023015"/>
    </source>
</evidence>
<feature type="domain" description="HTH lysR-type" evidence="5">
    <location>
        <begin position="5"/>
        <end position="62"/>
    </location>
</feature>
<evidence type="ECO:0000313" key="6">
    <source>
        <dbReference type="EMBL" id="PRX55854.1"/>
    </source>
</evidence>
<dbReference type="InterPro" id="IPR000847">
    <property type="entry name" value="LysR_HTH_N"/>
</dbReference>
<dbReference type="Proteomes" id="UP000238312">
    <property type="component" value="Unassembled WGS sequence"/>
</dbReference>
<accession>A0A2T0ME74</accession>
<proteinExistence type="inferred from homology"/>
<evidence type="ECO:0000256" key="1">
    <source>
        <dbReference type="ARBA" id="ARBA00009437"/>
    </source>
</evidence>
<evidence type="ECO:0000256" key="3">
    <source>
        <dbReference type="ARBA" id="ARBA00023125"/>
    </source>
</evidence>
<dbReference type="InterPro" id="IPR005119">
    <property type="entry name" value="LysR_subst-bd"/>
</dbReference>
<dbReference type="InterPro" id="IPR036390">
    <property type="entry name" value="WH_DNA-bd_sf"/>
</dbReference>
<dbReference type="InterPro" id="IPR036388">
    <property type="entry name" value="WH-like_DNA-bd_sf"/>
</dbReference>
<dbReference type="GO" id="GO:0000976">
    <property type="term" value="F:transcription cis-regulatory region binding"/>
    <property type="evidence" value="ECO:0007669"/>
    <property type="project" value="TreeGrafter"/>
</dbReference>
<gene>
    <name evidence="6" type="ORF">B0I32_12574</name>
</gene>
<sequence length="297" mass="32161">MPLMLDLHRLRLLREFRRRGTIAAVAQALSYSPSTVSHQLGELQVEAGVRLLERDGRRLRLTEAGHVLARHAEVLLARLEQAEAEMAAAAGAVAGVVRVAAFQTAAVHLVAPALAALARDHPGVRGEITELESDQALDALLRRETDLAICDDHDGRPRRELRGLTFEDLYAERVRLVVPRGHPARELADVAGATWAGGHRGTSHERLVREVCLVKGGFQPDLRHRATDLLVLLALVGAGQAVTLLPDLAGPERESSVDVLDIGVGRRIFTVVRDDGLSRPALVATRAALRTAAARFT</sequence>
<dbReference type="SUPFAM" id="SSF46785">
    <property type="entry name" value="Winged helix' DNA-binding domain"/>
    <property type="match status" value="1"/>
</dbReference>
<dbReference type="PANTHER" id="PTHR30126">
    <property type="entry name" value="HTH-TYPE TRANSCRIPTIONAL REGULATOR"/>
    <property type="match status" value="1"/>
</dbReference>
<name>A0A2T0ME74_9ACTN</name>
<evidence type="ECO:0000259" key="5">
    <source>
        <dbReference type="PROSITE" id="PS50931"/>
    </source>
</evidence>
<dbReference type="PROSITE" id="PS50931">
    <property type="entry name" value="HTH_LYSR"/>
    <property type="match status" value="1"/>
</dbReference>
<dbReference type="Pfam" id="PF00126">
    <property type="entry name" value="HTH_1"/>
    <property type="match status" value="1"/>
</dbReference>
<evidence type="ECO:0000313" key="7">
    <source>
        <dbReference type="Proteomes" id="UP000238312"/>
    </source>
</evidence>
<dbReference type="Gene3D" id="1.10.10.10">
    <property type="entry name" value="Winged helix-like DNA-binding domain superfamily/Winged helix DNA-binding domain"/>
    <property type="match status" value="1"/>
</dbReference>
<keyword evidence="3 6" id="KW-0238">DNA-binding</keyword>
<reference evidence="6 7" key="1">
    <citation type="submission" date="2018-03" db="EMBL/GenBank/DDBJ databases">
        <title>Genomic Encyclopedia of Type Strains, Phase III (KMG-III): the genomes of soil and plant-associated and newly described type strains.</title>
        <authorList>
            <person name="Whitman W."/>
        </authorList>
    </citation>
    <scope>NUCLEOTIDE SEQUENCE [LARGE SCALE GENOMIC DNA]</scope>
    <source>
        <strain evidence="6 7">CGMCC 4.7104</strain>
    </source>
</reference>
<dbReference type="PANTHER" id="PTHR30126:SF97">
    <property type="entry name" value="HTH-TYPE TRANSCRIPTIONAL REGULATOR ABGR"/>
    <property type="match status" value="1"/>
</dbReference>
<dbReference type="GO" id="GO:0003700">
    <property type="term" value="F:DNA-binding transcription factor activity"/>
    <property type="evidence" value="ECO:0007669"/>
    <property type="project" value="InterPro"/>
</dbReference>
<comment type="caution">
    <text evidence="6">The sequence shown here is derived from an EMBL/GenBank/DDBJ whole genome shotgun (WGS) entry which is preliminary data.</text>
</comment>
<comment type="similarity">
    <text evidence="1">Belongs to the LysR transcriptional regulatory family.</text>
</comment>
<dbReference type="Pfam" id="PF03466">
    <property type="entry name" value="LysR_substrate"/>
    <property type="match status" value="1"/>
</dbReference>
<protein>
    <submittedName>
        <fullName evidence="6">DNA-binding transcriptional LysR family regulator</fullName>
    </submittedName>
</protein>
<keyword evidence="4" id="KW-0804">Transcription</keyword>